<gene>
    <name evidence="5" type="ORF">SJ2017_0039</name>
</gene>
<dbReference type="InterPro" id="IPR052155">
    <property type="entry name" value="Biofilm_reg_signaling"/>
</dbReference>
<dbReference type="NCBIfam" id="TIGR00254">
    <property type="entry name" value="GGDEF"/>
    <property type="match status" value="1"/>
</dbReference>
<dbReference type="InterPro" id="IPR035919">
    <property type="entry name" value="EAL_sf"/>
</dbReference>
<dbReference type="InterPro" id="IPR001610">
    <property type="entry name" value="PAC"/>
</dbReference>
<dbReference type="SUPFAM" id="SSF55785">
    <property type="entry name" value="PYP-like sensor domain (PAS domain)"/>
    <property type="match status" value="1"/>
</dbReference>
<dbReference type="InterPro" id="IPR000160">
    <property type="entry name" value="GGDEF_dom"/>
</dbReference>
<dbReference type="PANTHER" id="PTHR44757:SF2">
    <property type="entry name" value="BIOFILM ARCHITECTURE MAINTENANCE PROTEIN MBAA"/>
    <property type="match status" value="1"/>
</dbReference>
<dbReference type="CDD" id="cd00130">
    <property type="entry name" value="PAS"/>
    <property type="match status" value="1"/>
</dbReference>
<dbReference type="InterPro" id="IPR013655">
    <property type="entry name" value="PAS_fold_3"/>
</dbReference>
<dbReference type="PANTHER" id="PTHR44757">
    <property type="entry name" value="DIGUANYLATE CYCLASE DGCP"/>
    <property type="match status" value="1"/>
</dbReference>
<evidence type="ECO:0000313" key="6">
    <source>
        <dbReference type="Proteomes" id="UP000191820"/>
    </source>
</evidence>
<dbReference type="InterPro" id="IPR043128">
    <property type="entry name" value="Rev_trsase/Diguanyl_cyclase"/>
</dbReference>
<dbReference type="CDD" id="cd01948">
    <property type="entry name" value="EAL"/>
    <property type="match status" value="1"/>
</dbReference>
<evidence type="ECO:0000256" key="1">
    <source>
        <dbReference type="SAM" id="Phobius"/>
    </source>
</evidence>
<dbReference type="SMART" id="SM00086">
    <property type="entry name" value="PAC"/>
    <property type="match status" value="1"/>
</dbReference>
<dbReference type="PROSITE" id="PS50112">
    <property type="entry name" value="PAS"/>
    <property type="match status" value="1"/>
</dbReference>
<feature type="transmembrane region" description="Helical" evidence="1">
    <location>
        <begin position="172"/>
        <end position="193"/>
    </location>
</feature>
<keyword evidence="1" id="KW-1133">Transmembrane helix</keyword>
<dbReference type="InterPro" id="IPR035965">
    <property type="entry name" value="PAS-like_dom_sf"/>
</dbReference>
<dbReference type="PROSITE" id="PS50887">
    <property type="entry name" value="GGDEF"/>
    <property type="match status" value="1"/>
</dbReference>
<dbReference type="Gene3D" id="3.20.20.450">
    <property type="entry name" value="EAL domain"/>
    <property type="match status" value="1"/>
</dbReference>
<name>A0ABM6JGL9_9GAMM</name>
<organism evidence="5 6">
    <name type="scientific">Shewanella japonica</name>
    <dbReference type="NCBI Taxonomy" id="93973"/>
    <lineage>
        <taxon>Bacteria</taxon>
        <taxon>Pseudomonadati</taxon>
        <taxon>Pseudomonadota</taxon>
        <taxon>Gammaproteobacteria</taxon>
        <taxon>Alteromonadales</taxon>
        <taxon>Shewanellaceae</taxon>
        <taxon>Shewanella</taxon>
    </lineage>
</organism>
<dbReference type="NCBIfam" id="TIGR00229">
    <property type="entry name" value="sensory_box"/>
    <property type="match status" value="1"/>
</dbReference>
<evidence type="ECO:0000259" key="2">
    <source>
        <dbReference type="PROSITE" id="PS50112"/>
    </source>
</evidence>
<accession>A0ABM6JGL9</accession>
<dbReference type="Gene3D" id="3.30.450.20">
    <property type="entry name" value="PAS domain"/>
    <property type="match status" value="1"/>
</dbReference>
<feature type="domain" description="GGDEF" evidence="4">
    <location>
        <begin position="409"/>
        <end position="548"/>
    </location>
</feature>
<dbReference type="InterPro" id="IPR001633">
    <property type="entry name" value="EAL_dom"/>
</dbReference>
<dbReference type="Pfam" id="PF08447">
    <property type="entry name" value="PAS_3"/>
    <property type="match status" value="1"/>
</dbReference>
<dbReference type="SMART" id="SM00267">
    <property type="entry name" value="GGDEF"/>
    <property type="match status" value="1"/>
</dbReference>
<dbReference type="SUPFAM" id="SSF141868">
    <property type="entry name" value="EAL domain-like"/>
    <property type="match status" value="1"/>
</dbReference>
<dbReference type="Proteomes" id="UP000191820">
    <property type="component" value="Chromosome"/>
</dbReference>
<dbReference type="SMART" id="SM00091">
    <property type="entry name" value="PAS"/>
    <property type="match status" value="1"/>
</dbReference>
<keyword evidence="1" id="KW-0472">Membrane</keyword>
<dbReference type="SMART" id="SM00052">
    <property type="entry name" value="EAL"/>
    <property type="match status" value="1"/>
</dbReference>
<evidence type="ECO:0000259" key="3">
    <source>
        <dbReference type="PROSITE" id="PS50883"/>
    </source>
</evidence>
<dbReference type="Pfam" id="PF00990">
    <property type="entry name" value="GGDEF"/>
    <property type="match status" value="1"/>
</dbReference>
<feature type="domain" description="PAS" evidence="2">
    <location>
        <begin position="248"/>
        <end position="320"/>
    </location>
</feature>
<dbReference type="InterPro" id="IPR000014">
    <property type="entry name" value="PAS"/>
</dbReference>
<protein>
    <submittedName>
        <fullName evidence="5">Diguanylate cyclase</fullName>
    </submittedName>
</protein>
<reference evidence="5 6" key="1">
    <citation type="submission" date="2017-03" db="EMBL/GenBank/DDBJ databases">
        <title>Genome sequencing of Shewanella japonica KCTC 22435.</title>
        <authorList>
            <person name="Kim K.M."/>
        </authorList>
    </citation>
    <scope>NUCLEOTIDE SEQUENCE [LARGE SCALE GENOMIC DNA]</scope>
    <source>
        <strain evidence="5 6">KCTC 22435</strain>
    </source>
</reference>
<dbReference type="InterPro" id="IPR029787">
    <property type="entry name" value="Nucleotide_cyclase"/>
</dbReference>
<evidence type="ECO:0000313" key="5">
    <source>
        <dbReference type="EMBL" id="ARD20388.1"/>
    </source>
</evidence>
<dbReference type="Pfam" id="PF00563">
    <property type="entry name" value="EAL"/>
    <property type="match status" value="1"/>
</dbReference>
<dbReference type="PROSITE" id="PS50883">
    <property type="entry name" value="EAL"/>
    <property type="match status" value="1"/>
</dbReference>
<dbReference type="EMBL" id="CP020472">
    <property type="protein sequence ID" value="ARD20388.1"/>
    <property type="molecule type" value="Genomic_DNA"/>
</dbReference>
<keyword evidence="6" id="KW-1185">Reference proteome</keyword>
<dbReference type="Gene3D" id="3.30.70.270">
    <property type="match status" value="1"/>
</dbReference>
<evidence type="ECO:0000259" key="4">
    <source>
        <dbReference type="PROSITE" id="PS50887"/>
    </source>
</evidence>
<proteinExistence type="predicted"/>
<feature type="domain" description="EAL" evidence="3">
    <location>
        <begin position="557"/>
        <end position="810"/>
    </location>
</feature>
<dbReference type="CDD" id="cd01949">
    <property type="entry name" value="GGDEF"/>
    <property type="match status" value="1"/>
</dbReference>
<dbReference type="SUPFAM" id="SSF55073">
    <property type="entry name" value="Nucleotide cyclase"/>
    <property type="match status" value="1"/>
</dbReference>
<sequence>MPFFLCSLYLLLVSGEFYYERDELRSEVAARETKQIQKDLFRMIHVVESALSVQDISRIEQEVSLVSTDSHMMVYVILDASSRIKFANHVIWRESDAQNVVEGYSNDIHQQVVADGESFIKVNKDRLSIQAYYPINTSSNYSYSSAVDVIYLEYDISSLIADASDQLQKRFVFIWGAGGLLVVFFCWALYWLLVRPVKQLTTRAKNVLQSKPDNTRINCLVEEVYNLGESLLQAEKLIQDNNQKVTNSEQRWLYSISANNNGIWDWNTQTNEVFLSDNWKEILGYETSEVTNNYDAWESRLHPDEKNTVLRAIEQCLANKTDHYESVHRLLNKSNEYIWVLDKGQIIQWDDKGNPIRMIGSITDVTAELQNQKITVERQSHAGVSDIKDREALANELFDLQAYARKSGQYCTMMLINLSNIKLVNEAVGEQLSDRLLMQISARLAGSFAGSCLLSRLGDDEFVIAAKNLGANLEHANKRALALASEVRQVVGRSFNLSGQDFSVFTQIGMVVFDGKESLDPSQLLSRADTALGKAIESPNNSCVLHSLQLDGSHHEPQKLHQELKKAIKLNQMSLVYQPVVDIDGNTESVEVLMRWHHPEFGYISPKQFIPVAELSNSIFELELWMLDEVCRFIDSLHNTELSCPCFSINISSRHFHQDMFVSVIQSKIESRGVKPEYIQLELSEDIFSINPVTAKAKIQSLQRLGVRVALDDFGSGLCPLYRLHGIHFSQVKFAASYINDITISEDSRNIFTSLVNMTTELNYPVVVKQIEDRQQLTTLSQLKSNLFQGYVISRPLTQQDIKHLLESELTLSVVWKVPFNALS</sequence>
<keyword evidence="1" id="KW-0812">Transmembrane</keyword>